<evidence type="ECO:0000313" key="1">
    <source>
        <dbReference type="EMBL" id="AJE31927.1"/>
    </source>
</evidence>
<dbReference type="AlphaFoldDB" id="A0A0B5D4P2"/>
<protein>
    <submittedName>
        <fullName evidence="1">Uncharacterized protein</fullName>
    </submittedName>
</protein>
<gene>
    <name evidence="1" type="ORF">B842_00335</name>
</gene>
<dbReference type="RefSeq" id="WP_040084538.1">
    <property type="nucleotide sequence ID" value="NZ_BCSU01000015.1"/>
</dbReference>
<sequence length="108" mass="12571">MLIPTEQIQVESSTEIEFVWPTRLDPVRWNQFREVDGQVPIQDMPLRELANALRFAFHEVLVIPVIDDGSFELLGRATASMLGFSRYSARTQHRLEEAFRIRRQEITG</sequence>
<dbReference type="OrthoDB" id="9757917at2"/>
<dbReference type="EMBL" id="CP005286">
    <property type="protein sequence ID" value="AJE31927.1"/>
    <property type="molecule type" value="Genomic_DNA"/>
</dbReference>
<keyword evidence="2" id="KW-1185">Reference proteome</keyword>
<name>A0A0B5D4P2_9CORY</name>
<reference evidence="1 2" key="1">
    <citation type="submission" date="2013-04" db="EMBL/GenBank/DDBJ databases">
        <title>Complete genome sequence of Corynebacterium humireducens DSM 45392(T), isolated from a wastewater-fed microbial fuel cell.</title>
        <authorList>
            <person name="Ruckert C."/>
            <person name="Albersmeier A."/>
            <person name="Kalinowski J."/>
        </authorList>
    </citation>
    <scope>NUCLEOTIDE SEQUENCE [LARGE SCALE GENOMIC DNA]</scope>
    <source>
        <strain evidence="2">MFC-5</strain>
    </source>
</reference>
<organism evidence="1 2">
    <name type="scientific">Corynebacterium humireducens NBRC 106098 = DSM 45392</name>
    <dbReference type="NCBI Taxonomy" id="1223515"/>
    <lineage>
        <taxon>Bacteria</taxon>
        <taxon>Bacillati</taxon>
        <taxon>Actinomycetota</taxon>
        <taxon>Actinomycetes</taxon>
        <taxon>Mycobacteriales</taxon>
        <taxon>Corynebacteriaceae</taxon>
        <taxon>Corynebacterium</taxon>
    </lineage>
</organism>
<dbReference type="Proteomes" id="UP000031524">
    <property type="component" value="Chromosome"/>
</dbReference>
<proteinExistence type="predicted"/>
<dbReference type="HOGENOM" id="CLU_2192595_0_0_11"/>
<evidence type="ECO:0000313" key="2">
    <source>
        <dbReference type="Proteomes" id="UP000031524"/>
    </source>
</evidence>
<accession>A0A0B5D4P2</accession>
<dbReference type="KEGG" id="chm:B842_00335"/>